<comment type="caution">
    <text evidence="1">The sequence shown here is derived from an EMBL/GenBank/DDBJ whole genome shotgun (WGS) entry which is preliminary data.</text>
</comment>
<evidence type="ECO:0000313" key="1">
    <source>
        <dbReference type="EMBL" id="KAI5682114.1"/>
    </source>
</evidence>
<reference evidence="2" key="1">
    <citation type="journal article" date="2023" name="Nat. Plants">
        <title>Single-cell RNA sequencing provides a high-resolution roadmap for understanding the multicellular compartmentation of specialized metabolism.</title>
        <authorList>
            <person name="Sun S."/>
            <person name="Shen X."/>
            <person name="Li Y."/>
            <person name="Li Y."/>
            <person name="Wang S."/>
            <person name="Li R."/>
            <person name="Zhang H."/>
            <person name="Shen G."/>
            <person name="Guo B."/>
            <person name="Wei J."/>
            <person name="Xu J."/>
            <person name="St-Pierre B."/>
            <person name="Chen S."/>
            <person name="Sun C."/>
        </authorList>
    </citation>
    <scope>NUCLEOTIDE SEQUENCE [LARGE SCALE GENOMIC DNA]</scope>
</reference>
<evidence type="ECO:0000313" key="2">
    <source>
        <dbReference type="Proteomes" id="UP001060085"/>
    </source>
</evidence>
<protein>
    <submittedName>
        <fullName evidence="1">Uncharacterized protein</fullName>
    </submittedName>
</protein>
<proteinExistence type="predicted"/>
<dbReference type="EMBL" id="CM044701">
    <property type="protein sequence ID" value="KAI5682114.1"/>
    <property type="molecule type" value="Genomic_DNA"/>
</dbReference>
<gene>
    <name evidence="1" type="ORF">M9H77_03342</name>
</gene>
<organism evidence="1 2">
    <name type="scientific">Catharanthus roseus</name>
    <name type="common">Madagascar periwinkle</name>
    <name type="synonym">Vinca rosea</name>
    <dbReference type="NCBI Taxonomy" id="4058"/>
    <lineage>
        <taxon>Eukaryota</taxon>
        <taxon>Viridiplantae</taxon>
        <taxon>Streptophyta</taxon>
        <taxon>Embryophyta</taxon>
        <taxon>Tracheophyta</taxon>
        <taxon>Spermatophyta</taxon>
        <taxon>Magnoliopsida</taxon>
        <taxon>eudicotyledons</taxon>
        <taxon>Gunneridae</taxon>
        <taxon>Pentapetalae</taxon>
        <taxon>asterids</taxon>
        <taxon>lamiids</taxon>
        <taxon>Gentianales</taxon>
        <taxon>Apocynaceae</taxon>
        <taxon>Rauvolfioideae</taxon>
        <taxon>Vinceae</taxon>
        <taxon>Catharanthinae</taxon>
        <taxon>Catharanthus</taxon>
    </lineage>
</organism>
<dbReference type="Proteomes" id="UP001060085">
    <property type="component" value="Linkage Group LG01"/>
</dbReference>
<keyword evidence="2" id="KW-1185">Reference proteome</keyword>
<sequence>MRSFQLQLHSLEKNLGVMERRLDQKKREYAMGGYYGNLGYKEYNEGASYYQIGQSCWKRNEMMGRDFRVGYESYRGSRYSYMDDGYGHWCPYEQEARFYGKETYESQESMNYFL</sequence>
<accession>A0ACC0CAY8</accession>
<name>A0ACC0CAY8_CATRO</name>